<evidence type="ECO:0000313" key="3">
    <source>
        <dbReference type="Proteomes" id="UP000717981"/>
    </source>
</evidence>
<evidence type="ECO:0000313" key="2">
    <source>
        <dbReference type="EMBL" id="KAF1690104.1"/>
    </source>
</evidence>
<dbReference type="EMBL" id="PDWK01000010">
    <property type="protein sequence ID" value="KAF1690104.1"/>
    <property type="molecule type" value="Genomic_DNA"/>
</dbReference>
<protein>
    <submittedName>
        <fullName evidence="2">Alkaline phosphatase family protein</fullName>
    </submittedName>
</protein>
<accession>A0A921TEP9</accession>
<name>A0A921TEP9_9GAMM</name>
<dbReference type="PROSITE" id="PS51257">
    <property type="entry name" value="PROKAR_LIPOPROTEIN"/>
    <property type="match status" value="1"/>
</dbReference>
<dbReference type="Gene3D" id="3.30.1360.180">
    <property type="match status" value="1"/>
</dbReference>
<dbReference type="Pfam" id="PF01663">
    <property type="entry name" value="Phosphodiest"/>
    <property type="match status" value="1"/>
</dbReference>
<dbReference type="Gene3D" id="3.40.720.10">
    <property type="entry name" value="Alkaline Phosphatase, subunit A"/>
    <property type="match status" value="1"/>
</dbReference>
<dbReference type="AlphaFoldDB" id="A0A921TEP9"/>
<keyword evidence="3" id="KW-1185">Reference proteome</keyword>
<dbReference type="OrthoDB" id="9771966at2"/>
<gene>
    <name evidence="2" type="ORF">CR938_03290</name>
</gene>
<keyword evidence="1" id="KW-0732">Signal</keyword>
<dbReference type="GO" id="GO:0016787">
    <property type="term" value="F:hydrolase activity"/>
    <property type="evidence" value="ECO:0007669"/>
    <property type="project" value="UniProtKB-ARBA"/>
</dbReference>
<feature type="chain" id="PRO_5036834985" evidence="1">
    <location>
        <begin position="29"/>
        <end position="375"/>
    </location>
</feature>
<dbReference type="InterPro" id="IPR002591">
    <property type="entry name" value="Phosphodiest/P_Trfase"/>
</dbReference>
<dbReference type="PANTHER" id="PTHR10151:SF120">
    <property type="entry name" value="BIS(5'-ADENOSYL)-TRIPHOSPHATASE"/>
    <property type="match status" value="1"/>
</dbReference>
<dbReference type="InterPro" id="IPR017850">
    <property type="entry name" value="Alkaline_phosphatase_core_sf"/>
</dbReference>
<comment type="caution">
    <text evidence="2">The sequence shown here is derived from an EMBL/GenBank/DDBJ whole genome shotgun (WGS) entry which is preliminary data.</text>
</comment>
<proteinExistence type="predicted"/>
<reference evidence="2" key="1">
    <citation type="submission" date="2017-10" db="EMBL/GenBank/DDBJ databases">
        <title>Whole genome sequencing of members of genus Pseudoxanthomonas.</title>
        <authorList>
            <person name="Kumar S."/>
            <person name="Bansal K."/>
            <person name="Kaur A."/>
            <person name="Patil P."/>
            <person name="Sharma S."/>
            <person name="Patil P.B."/>
        </authorList>
    </citation>
    <scope>NUCLEOTIDE SEQUENCE</scope>
    <source>
        <strain evidence="2">DSM 22914</strain>
    </source>
</reference>
<organism evidence="2 3">
    <name type="scientific">Pseudoxanthomonas taiwanensis</name>
    <dbReference type="NCBI Taxonomy" id="176598"/>
    <lineage>
        <taxon>Bacteria</taxon>
        <taxon>Pseudomonadati</taxon>
        <taxon>Pseudomonadota</taxon>
        <taxon>Gammaproteobacteria</taxon>
        <taxon>Lysobacterales</taxon>
        <taxon>Lysobacteraceae</taxon>
        <taxon>Pseudoxanthomonas</taxon>
    </lineage>
</organism>
<dbReference type="SUPFAM" id="SSF53649">
    <property type="entry name" value="Alkaline phosphatase-like"/>
    <property type="match status" value="1"/>
</dbReference>
<sequence length="375" mass="41385">MVPRLHRLLGFLLLLLLAACSASGGVRAQWMRPSYPSLTFPNHYTLVTGLRPDRHGIIHNTMWDPELGEFRLNLREAVGDGRWWGGEPAWVGAHKAGLRTATMFWPGAEAEIAGVRPDRWRVFDQSMPSLARAAQGLAWLSEPPATRPHLVTLYFDITDTAAHYYGPHSEQARQALREADAAFGHLLQGLEEQGLLGRINIIVVSDHGMAEVPAAQVMAVEDIVDPARAKVVSVGQVLGIAPLPGHEAEVEQRLLGAHPQYDCWRRTELPARWRFGRHPRVPPIVCQMHEGWDALPREYVARRAAEPVRGSHGYDPALPSMGALFIAAGPAFRQGEVLPPFDNVDVYPLLAHLLGFVPADNDGNLENLRPALQAP</sequence>
<evidence type="ECO:0000256" key="1">
    <source>
        <dbReference type="SAM" id="SignalP"/>
    </source>
</evidence>
<dbReference type="Proteomes" id="UP000717981">
    <property type="component" value="Unassembled WGS sequence"/>
</dbReference>
<dbReference type="PANTHER" id="PTHR10151">
    <property type="entry name" value="ECTONUCLEOTIDE PYROPHOSPHATASE/PHOSPHODIESTERASE"/>
    <property type="match status" value="1"/>
</dbReference>
<dbReference type="RefSeq" id="WP_162123645.1">
    <property type="nucleotide sequence ID" value="NZ_PDWK01000010.1"/>
</dbReference>
<feature type="signal peptide" evidence="1">
    <location>
        <begin position="1"/>
        <end position="28"/>
    </location>
</feature>
<dbReference type="CDD" id="cd16018">
    <property type="entry name" value="Enpp"/>
    <property type="match status" value="1"/>
</dbReference>